<organism evidence="3 4">
    <name type="scientific">Nonomuraea purpurea</name>
    <dbReference type="NCBI Taxonomy" id="1849276"/>
    <lineage>
        <taxon>Bacteria</taxon>
        <taxon>Bacillati</taxon>
        <taxon>Actinomycetota</taxon>
        <taxon>Actinomycetes</taxon>
        <taxon>Streptosporangiales</taxon>
        <taxon>Streptosporangiaceae</taxon>
        <taxon>Nonomuraea</taxon>
    </lineage>
</organism>
<dbReference type="RefSeq" id="WP_379531121.1">
    <property type="nucleotide sequence ID" value="NZ_JBHSBI010000015.1"/>
</dbReference>
<dbReference type="Gene3D" id="3.40.50.12780">
    <property type="entry name" value="N-terminal domain of ligase-like"/>
    <property type="match status" value="1"/>
</dbReference>
<sequence>MKHASARHGTTAAQILWTGAELFADRACVTDLDAAAAGETFDYGTAAARAAATGGALRALGLRRGDRVAVLLHNSQSYVDVFLGALAAGLIVVPLNTRLTGEDYRHMLTDSGSRALVTTAEFGERLPEVRGLTVVLADPSADGSLPGLAAAATPLTAPEPAAETDVASLMYTSGTTGSPKAVMLTHASWRSVAGAAIDVLGFADGEVTLHVAPLTHGAGFLFLPTLMSGGHNLLCRSFDAARTAALLGSHGVTGMFVVPSMIRMLLDAVPPAFTAPPAFRRLYYAGSPIDAGTLREATAAFGGRVVQSFGQMESPMFVTVLDQEDHRRALREPGLPLVRSAGGVLPGVELRVAGDDGEPLPTGEPGEILARAPQTMAGYWNRPEATAVALSGGWLHTGDVGYLDEDGYLFLVDRKKDMIVTGGSNVYAREVEEVLLALPGVREAAVVGLPHRVWGEAVTAVLVADGSPRAEEEIIADCRARLAGYRVPKRVVWVEELPRNAYGKVLKRRLRDELGNVTRIDTRDGTELA</sequence>
<accession>A0ABV8GAZ6</accession>
<comment type="caution">
    <text evidence="3">The sequence shown here is derived from an EMBL/GenBank/DDBJ whole genome shotgun (WGS) entry which is preliminary data.</text>
</comment>
<name>A0ABV8GAZ6_9ACTN</name>
<dbReference type="InterPro" id="IPR020845">
    <property type="entry name" value="AMP-binding_CS"/>
</dbReference>
<dbReference type="Gene3D" id="3.30.300.30">
    <property type="match status" value="1"/>
</dbReference>
<evidence type="ECO:0000313" key="3">
    <source>
        <dbReference type="EMBL" id="MFC4011163.1"/>
    </source>
</evidence>
<dbReference type="SUPFAM" id="SSF56801">
    <property type="entry name" value="Acetyl-CoA synthetase-like"/>
    <property type="match status" value="1"/>
</dbReference>
<dbReference type="InterPro" id="IPR000873">
    <property type="entry name" value="AMP-dep_synth/lig_dom"/>
</dbReference>
<dbReference type="EMBL" id="JBHSBI010000015">
    <property type="protein sequence ID" value="MFC4011163.1"/>
    <property type="molecule type" value="Genomic_DNA"/>
</dbReference>
<dbReference type="Pfam" id="PF00501">
    <property type="entry name" value="AMP-binding"/>
    <property type="match status" value="1"/>
</dbReference>
<dbReference type="Pfam" id="PF13193">
    <property type="entry name" value="AMP-binding_C"/>
    <property type="match status" value="1"/>
</dbReference>
<proteinExistence type="predicted"/>
<keyword evidence="4" id="KW-1185">Reference proteome</keyword>
<dbReference type="InterPro" id="IPR042099">
    <property type="entry name" value="ANL_N_sf"/>
</dbReference>
<evidence type="ECO:0000259" key="1">
    <source>
        <dbReference type="Pfam" id="PF00501"/>
    </source>
</evidence>
<feature type="domain" description="AMP-dependent synthetase/ligase" evidence="1">
    <location>
        <begin position="20"/>
        <end position="380"/>
    </location>
</feature>
<dbReference type="InterPro" id="IPR045851">
    <property type="entry name" value="AMP-bd_C_sf"/>
</dbReference>
<reference evidence="4" key="1">
    <citation type="journal article" date="2019" name="Int. J. Syst. Evol. Microbiol.">
        <title>The Global Catalogue of Microorganisms (GCM) 10K type strain sequencing project: providing services to taxonomists for standard genome sequencing and annotation.</title>
        <authorList>
            <consortium name="The Broad Institute Genomics Platform"/>
            <consortium name="The Broad Institute Genome Sequencing Center for Infectious Disease"/>
            <person name="Wu L."/>
            <person name="Ma J."/>
        </authorList>
    </citation>
    <scope>NUCLEOTIDE SEQUENCE [LARGE SCALE GENOMIC DNA]</scope>
    <source>
        <strain evidence="4">TBRC 1276</strain>
    </source>
</reference>
<evidence type="ECO:0000259" key="2">
    <source>
        <dbReference type="Pfam" id="PF13193"/>
    </source>
</evidence>
<gene>
    <name evidence="3" type="ORF">ACFOY2_28325</name>
</gene>
<dbReference type="Proteomes" id="UP001595851">
    <property type="component" value="Unassembled WGS sequence"/>
</dbReference>
<dbReference type="PANTHER" id="PTHR43201:SF32">
    <property type="entry name" value="2-SUCCINYLBENZOATE--COA LIGASE, CHLOROPLASTIC_PEROXISOMAL"/>
    <property type="match status" value="1"/>
</dbReference>
<dbReference type="PANTHER" id="PTHR43201">
    <property type="entry name" value="ACYL-COA SYNTHETASE"/>
    <property type="match status" value="1"/>
</dbReference>
<evidence type="ECO:0000313" key="4">
    <source>
        <dbReference type="Proteomes" id="UP001595851"/>
    </source>
</evidence>
<feature type="domain" description="AMP-binding enzyme C-terminal" evidence="2">
    <location>
        <begin position="430"/>
        <end position="504"/>
    </location>
</feature>
<dbReference type="PROSITE" id="PS00455">
    <property type="entry name" value="AMP_BINDING"/>
    <property type="match status" value="1"/>
</dbReference>
<dbReference type="InterPro" id="IPR025110">
    <property type="entry name" value="AMP-bd_C"/>
</dbReference>
<protein>
    <submittedName>
        <fullName evidence="3">Class I adenylate-forming enzyme family protein</fullName>
    </submittedName>
</protein>